<dbReference type="GO" id="GO:0006508">
    <property type="term" value="P:proteolysis"/>
    <property type="evidence" value="ECO:0007669"/>
    <property type="project" value="UniProtKB-KW"/>
</dbReference>
<organism evidence="1">
    <name type="scientific">hydrothermal vent metagenome</name>
    <dbReference type="NCBI Taxonomy" id="652676"/>
    <lineage>
        <taxon>unclassified sequences</taxon>
        <taxon>metagenomes</taxon>
        <taxon>ecological metagenomes</taxon>
    </lineage>
</organism>
<accession>A0A1W1CPK0</accession>
<name>A0A1W1CPK0_9ZZZZ</name>
<protein>
    <submittedName>
        <fullName evidence="1">ATP-dependent Clp protease proteolytic subunit</fullName>
        <ecNumber evidence="1">3.4.21.92</ecNumber>
    </submittedName>
</protein>
<dbReference type="EC" id="3.4.21.92" evidence="1"/>
<dbReference type="InterPro" id="IPR023562">
    <property type="entry name" value="ClpP/TepA"/>
</dbReference>
<proteinExistence type="predicted"/>
<gene>
    <name evidence="1" type="ORF">MNB_SV-12-1408</name>
</gene>
<keyword evidence="1" id="KW-0378">Hydrolase</keyword>
<dbReference type="SUPFAM" id="SSF52096">
    <property type="entry name" value="ClpP/crotonase"/>
    <property type="match status" value="1"/>
</dbReference>
<keyword evidence="1" id="KW-0645">Protease</keyword>
<dbReference type="EMBL" id="FPHE01000163">
    <property type="protein sequence ID" value="SFV67694.1"/>
    <property type="molecule type" value="Genomic_DNA"/>
</dbReference>
<dbReference type="GO" id="GO:0004252">
    <property type="term" value="F:serine-type endopeptidase activity"/>
    <property type="evidence" value="ECO:0007669"/>
    <property type="project" value="UniProtKB-EC"/>
</dbReference>
<sequence length="231" mass="27336">MIDGKRTLSSEQHTLYIETINEQKKLIDKEKNIYEITPKYKRYRVYIGRFFELRKGLHTLFNSLKEASDRDYLELIISSGGGFVHEGQQFYNLIQDKFYGKTLAYLDNHGYSMGALLFCMADKRVIYEYSELMFHNYSAGAYGKGGDLKARIEHYSKTMDSFFHDIIVKKNFLTEDEFKEMLVGQDYWMEAKELCKRGIATHVIYEGQEVTAKEYLKVLKKRKKEKKKRKK</sequence>
<dbReference type="Pfam" id="PF00574">
    <property type="entry name" value="CLP_protease"/>
    <property type="match status" value="1"/>
</dbReference>
<dbReference type="AlphaFoldDB" id="A0A1W1CPK0"/>
<dbReference type="Gene3D" id="3.90.226.10">
    <property type="entry name" value="2-enoyl-CoA Hydratase, Chain A, domain 1"/>
    <property type="match status" value="1"/>
</dbReference>
<evidence type="ECO:0000313" key="1">
    <source>
        <dbReference type="EMBL" id="SFV67694.1"/>
    </source>
</evidence>
<reference evidence="1" key="1">
    <citation type="submission" date="2016-10" db="EMBL/GenBank/DDBJ databases">
        <authorList>
            <person name="de Groot N.N."/>
        </authorList>
    </citation>
    <scope>NUCLEOTIDE SEQUENCE</scope>
</reference>
<dbReference type="InterPro" id="IPR029045">
    <property type="entry name" value="ClpP/crotonase-like_dom_sf"/>
</dbReference>